<keyword evidence="2" id="KW-1185">Reference proteome</keyword>
<accession>A0A3G8XJX6</accession>
<evidence type="ECO:0000313" key="1">
    <source>
        <dbReference type="EMBL" id="AZI32773.1"/>
    </source>
</evidence>
<dbReference type="InterPro" id="IPR058148">
    <property type="entry name" value="M949_RS01915-like_dom"/>
</dbReference>
<dbReference type="OrthoDB" id="8585774at2"/>
<name>A0A3G8XJX6_9FLAO</name>
<dbReference type="EMBL" id="CP034159">
    <property type="protein sequence ID" value="AZI32773.1"/>
    <property type="molecule type" value="Genomic_DNA"/>
</dbReference>
<dbReference type="Proteomes" id="UP000270185">
    <property type="component" value="Chromosome"/>
</dbReference>
<dbReference type="PROSITE" id="PS51257">
    <property type="entry name" value="PROKAR_LIPOPROTEIN"/>
    <property type="match status" value="1"/>
</dbReference>
<reference evidence="2" key="1">
    <citation type="submission" date="2018-11" db="EMBL/GenBank/DDBJ databases">
        <title>Proposal to divide the Flavobacteriaceae and reorganize its genera based on Amino Acid Identity values calculated from whole genome sequences.</title>
        <authorList>
            <person name="Nicholson A.C."/>
            <person name="Gulvik C.A."/>
            <person name="Whitney A.M."/>
            <person name="Humrighouse B.W."/>
            <person name="Bell M."/>
            <person name="Holmes B."/>
            <person name="Steigerwalt A.G."/>
            <person name="Villarma A."/>
            <person name="Sheth M."/>
            <person name="Batra D."/>
            <person name="Pryor J."/>
            <person name="Bernardet J.-F."/>
            <person name="Hugo C."/>
            <person name="Kampfer P."/>
            <person name="Newman J.D."/>
            <person name="McQuiston J.R."/>
        </authorList>
    </citation>
    <scope>NUCLEOTIDE SEQUENCE [LARGE SCALE GENOMIC DNA]</scope>
    <source>
        <strain evidence="2">G0081</strain>
    </source>
</reference>
<protein>
    <recommendedName>
        <fullName evidence="3">Lipoprotein</fullName>
    </recommendedName>
</protein>
<evidence type="ECO:0000313" key="2">
    <source>
        <dbReference type="Proteomes" id="UP000270185"/>
    </source>
</evidence>
<dbReference type="NCBIfam" id="NF046077">
    <property type="entry name" value="LPS_M949_RS01915"/>
    <property type="match status" value="1"/>
</dbReference>
<evidence type="ECO:0008006" key="3">
    <source>
        <dbReference type="Google" id="ProtNLM"/>
    </source>
</evidence>
<dbReference type="RefSeq" id="WP_125023591.1">
    <property type="nucleotide sequence ID" value="NZ_CP034159.1"/>
</dbReference>
<gene>
    <name evidence="1" type="ORF">EIB73_06005</name>
</gene>
<organism evidence="1 2">
    <name type="scientific">Kaistella carnis</name>
    <dbReference type="NCBI Taxonomy" id="1241979"/>
    <lineage>
        <taxon>Bacteria</taxon>
        <taxon>Pseudomonadati</taxon>
        <taxon>Bacteroidota</taxon>
        <taxon>Flavobacteriia</taxon>
        <taxon>Flavobacteriales</taxon>
        <taxon>Weeksellaceae</taxon>
        <taxon>Chryseobacterium group</taxon>
        <taxon>Kaistella</taxon>
    </lineage>
</organism>
<proteinExistence type="predicted"/>
<sequence>MKQLIIILAVFLFQSCGNETKNRQQTEPEKKLEDNSVLTSEIKKINPIILNVSELPNDIKYEGKIVNAIKWTDNLGENIVITTETGIYESKKFKHENDGGDAEIFAYHFIVENNNAKQTWKVYDYISDCPVDIVAEFIDNTFQITDLDNNGVAEIWLMYKTVCHGDVSPSDMKIIMYEGQQKFAIRGENKVMHGIDDDGNEMYMGGEYKIDKAFSDGPKVFLDFAKKLWNKNIIETWKNKY</sequence>
<dbReference type="KEGG" id="ccas:EIB73_06005"/>
<dbReference type="AlphaFoldDB" id="A0A3G8XJX6"/>